<dbReference type="Pfam" id="PF26079">
    <property type="entry name" value="Baseplate_J_C"/>
    <property type="match status" value="1"/>
</dbReference>
<proteinExistence type="inferred from homology"/>
<comment type="similarity">
    <text evidence="1">Belongs to the Mu gp47/PBSX XkdT family.</text>
</comment>
<dbReference type="InterPro" id="IPR058531">
    <property type="entry name" value="Baseplate_J_M"/>
</dbReference>
<dbReference type="InterPro" id="IPR052399">
    <property type="entry name" value="Phage_Baseplate_Assmbl_Protein"/>
</dbReference>
<protein>
    <submittedName>
        <fullName evidence="4">Phage tail protein</fullName>
    </submittedName>
</protein>
<dbReference type="KEGG" id="lua:D4A81_08880"/>
<reference evidence="4 5" key="1">
    <citation type="submission" date="2018-09" db="EMBL/GenBank/DDBJ databases">
        <title>Genome sequencing of Lachnoanaerobaculum umeaense DSM 23576.</title>
        <authorList>
            <person name="Kook J.-K."/>
            <person name="Park S.-N."/>
            <person name="Lim Y.K."/>
        </authorList>
    </citation>
    <scope>NUCLEOTIDE SEQUENCE [LARGE SCALE GENOMIC DNA]</scope>
    <source>
        <strain evidence="5">DSM 23576 \ CCUG 58757</strain>
    </source>
</reference>
<organism evidence="4 5">
    <name type="scientific">Lachnoanaerobaculum umeaense</name>
    <dbReference type="NCBI Taxonomy" id="617123"/>
    <lineage>
        <taxon>Bacteria</taxon>
        <taxon>Bacillati</taxon>
        <taxon>Bacillota</taxon>
        <taxon>Clostridia</taxon>
        <taxon>Lachnospirales</taxon>
        <taxon>Lachnospiraceae</taxon>
        <taxon>Lachnoanaerobaculum</taxon>
    </lineage>
</organism>
<accession>A0A385Q2T3</accession>
<evidence type="ECO:0000259" key="2">
    <source>
        <dbReference type="Pfam" id="PF26078"/>
    </source>
</evidence>
<evidence type="ECO:0000259" key="3">
    <source>
        <dbReference type="Pfam" id="PF26079"/>
    </source>
</evidence>
<dbReference type="AlphaFoldDB" id="A0A385Q2T3"/>
<evidence type="ECO:0000256" key="1">
    <source>
        <dbReference type="ARBA" id="ARBA00038087"/>
    </source>
</evidence>
<dbReference type="EMBL" id="CP032364">
    <property type="protein sequence ID" value="AYB00050.1"/>
    <property type="molecule type" value="Genomic_DNA"/>
</dbReference>
<dbReference type="Proteomes" id="UP000265562">
    <property type="component" value="Chromosome"/>
</dbReference>
<dbReference type="InterPro" id="IPR058530">
    <property type="entry name" value="Baseplate_J-like_C"/>
</dbReference>
<gene>
    <name evidence="4" type="ORF">D4A81_08880</name>
</gene>
<evidence type="ECO:0000313" key="4">
    <source>
        <dbReference type="EMBL" id="AYB00050.1"/>
    </source>
</evidence>
<dbReference type="RefSeq" id="WP_111524612.1">
    <property type="nucleotide sequence ID" value="NZ_CP032364.1"/>
</dbReference>
<keyword evidence="5" id="KW-1185">Reference proteome</keyword>
<dbReference type="OrthoDB" id="2554267at2"/>
<dbReference type="PANTHER" id="PTHR37829">
    <property type="entry name" value="PHAGE-LIKE ELEMENT PBSX PROTEIN XKDT"/>
    <property type="match status" value="1"/>
</dbReference>
<dbReference type="Pfam" id="PF26078">
    <property type="entry name" value="Baseplate_J_M"/>
    <property type="match status" value="1"/>
</dbReference>
<feature type="domain" description="Baseplate J-like central" evidence="2">
    <location>
        <begin position="176"/>
        <end position="258"/>
    </location>
</feature>
<feature type="domain" description="Baseplate J-like C-terminal" evidence="3">
    <location>
        <begin position="266"/>
        <end position="352"/>
    </location>
</feature>
<dbReference type="PANTHER" id="PTHR37829:SF3">
    <property type="entry name" value="PROTEIN JAYE-RELATED"/>
    <property type="match status" value="1"/>
</dbReference>
<name>A0A385Q2T3_9FIRM</name>
<sequence>MFEENTYENILNRVLSRVDNSIDKREGSVIYSAVAPVCAELAQAYIALDSLIDCTFADTAPREYLIRRALERGLVPKQATYAKAISVFNIDVEIGKRFSSSRFNWIVSEKISAGRFYITCETAGRAPNAERGSLIPIEYIDGLETANIESIEIYGEDEEGTEEFRKRYYSSFDTQAFGGNKKDYYQKITAIEGVGGCKILRAKDGNAHNLPGHILAIITNSEYGQASQTLVTNVQKLIDPKGDQLGDGLASIGHTCHIQSVKTKNINIDTNIVYDSGYNFNALKSHIQNAIDSYFLELNKSWDTVDGIVVRISNIESKILAINGIKDIADTKLNGTASNAILDPDTIAVRGAFNG</sequence>
<evidence type="ECO:0000313" key="5">
    <source>
        <dbReference type="Proteomes" id="UP000265562"/>
    </source>
</evidence>